<evidence type="ECO:0000256" key="1">
    <source>
        <dbReference type="SAM" id="MobiDB-lite"/>
    </source>
</evidence>
<reference evidence="2 3" key="1">
    <citation type="submission" date="2017-11" db="EMBL/GenBank/DDBJ databases">
        <title>De-novo sequencing of pomegranate (Punica granatum L.) genome.</title>
        <authorList>
            <person name="Akparov Z."/>
            <person name="Amiraslanov A."/>
            <person name="Hajiyeva S."/>
            <person name="Abbasov M."/>
            <person name="Kaur K."/>
            <person name="Hamwieh A."/>
            <person name="Solovyev V."/>
            <person name="Salamov A."/>
            <person name="Braich B."/>
            <person name="Kosarev P."/>
            <person name="Mahmoud A."/>
            <person name="Hajiyev E."/>
            <person name="Babayeva S."/>
            <person name="Izzatullayeva V."/>
            <person name="Mammadov A."/>
            <person name="Mammadov A."/>
            <person name="Sharifova S."/>
            <person name="Ojaghi J."/>
            <person name="Eynullazada K."/>
            <person name="Bayramov B."/>
            <person name="Abdulazimova A."/>
            <person name="Shahmuradov I."/>
        </authorList>
    </citation>
    <scope>NUCLEOTIDE SEQUENCE [LARGE SCALE GENOMIC DNA]</scope>
    <source>
        <strain evidence="3">cv. AG2017</strain>
        <tissue evidence="2">Leaf</tissue>
    </source>
</reference>
<protein>
    <submittedName>
        <fullName evidence="2">Uncharacterized protein</fullName>
    </submittedName>
</protein>
<feature type="region of interest" description="Disordered" evidence="1">
    <location>
        <begin position="243"/>
        <end position="275"/>
    </location>
</feature>
<feature type="compositionally biased region" description="Basic and acidic residues" evidence="1">
    <location>
        <begin position="265"/>
        <end position="274"/>
    </location>
</feature>
<sequence>MLYIPHSLDRTTLIGFLLRPNFANSDGFTKTIFEIQYEYSIEPHCARTPNNISNSRTASRLSNKPAVHVTLSIFLRASSLCRWILSIRQFAQTNLNSWSEMQTLVLQAICLSARAARLCSLQIIHCSPRSLFLETRRCSQTHDVHPLLLQIIHCSLRSPFLETRRRFQTHDVHPLLLQIIYCSLRSLFLKTRRRSQTHDVYPLLLLSLWTLHCLGFLNSIPIAPLRRNSNYYHGSKLRAAYIGRTGPDGESSAHGPVSRFSSPRPNERETRPESGIEGAHWAWLAQAWRDPAQPNSPGEDVKKTQGAKFL</sequence>
<feature type="region of interest" description="Disordered" evidence="1">
    <location>
        <begin position="290"/>
        <end position="310"/>
    </location>
</feature>
<comment type="caution">
    <text evidence="2">The sequence shown here is derived from an EMBL/GenBank/DDBJ whole genome shotgun (WGS) entry which is preliminary data.</text>
</comment>
<dbReference type="EMBL" id="PGOL01001762">
    <property type="protein sequence ID" value="PKI54851.1"/>
    <property type="molecule type" value="Genomic_DNA"/>
</dbReference>
<name>A0A2I0JF24_PUNGR</name>
<organism evidence="2 3">
    <name type="scientific">Punica granatum</name>
    <name type="common">Pomegranate</name>
    <dbReference type="NCBI Taxonomy" id="22663"/>
    <lineage>
        <taxon>Eukaryota</taxon>
        <taxon>Viridiplantae</taxon>
        <taxon>Streptophyta</taxon>
        <taxon>Embryophyta</taxon>
        <taxon>Tracheophyta</taxon>
        <taxon>Spermatophyta</taxon>
        <taxon>Magnoliopsida</taxon>
        <taxon>eudicotyledons</taxon>
        <taxon>Gunneridae</taxon>
        <taxon>Pentapetalae</taxon>
        <taxon>rosids</taxon>
        <taxon>malvids</taxon>
        <taxon>Myrtales</taxon>
        <taxon>Lythraceae</taxon>
        <taxon>Punica</taxon>
    </lineage>
</organism>
<dbReference type="AlphaFoldDB" id="A0A2I0JF24"/>
<evidence type="ECO:0000313" key="2">
    <source>
        <dbReference type="EMBL" id="PKI54851.1"/>
    </source>
</evidence>
<evidence type="ECO:0000313" key="3">
    <source>
        <dbReference type="Proteomes" id="UP000233551"/>
    </source>
</evidence>
<proteinExistence type="predicted"/>
<keyword evidence="3" id="KW-1185">Reference proteome</keyword>
<dbReference type="Proteomes" id="UP000233551">
    <property type="component" value="Unassembled WGS sequence"/>
</dbReference>
<gene>
    <name evidence="2" type="ORF">CRG98_024734</name>
</gene>
<accession>A0A2I0JF24</accession>